<accession>A0A511VAB7</accession>
<dbReference type="OrthoDB" id="2680298at2"/>
<feature type="compositionally biased region" description="Low complexity" evidence="1">
    <location>
        <begin position="26"/>
        <end position="39"/>
    </location>
</feature>
<protein>
    <recommendedName>
        <fullName evidence="4">Lipoprotein</fullName>
    </recommendedName>
</protein>
<evidence type="ECO:0008006" key="4">
    <source>
        <dbReference type="Google" id="ProtNLM"/>
    </source>
</evidence>
<organism evidence="2 3">
    <name type="scientific">Aneurinibacillus danicus</name>
    <dbReference type="NCBI Taxonomy" id="267746"/>
    <lineage>
        <taxon>Bacteria</taxon>
        <taxon>Bacillati</taxon>
        <taxon>Bacillota</taxon>
        <taxon>Bacilli</taxon>
        <taxon>Bacillales</taxon>
        <taxon>Paenibacillaceae</taxon>
        <taxon>Aneurinibacillus group</taxon>
        <taxon>Aneurinibacillus</taxon>
    </lineage>
</organism>
<feature type="region of interest" description="Disordered" evidence="1">
    <location>
        <begin position="26"/>
        <end position="48"/>
    </location>
</feature>
<gene>
    <name evidence="2" type="ORF">ADA01nite_19730</name>
</gene>
<dbReference type="RefSeq" id="WP_146809785.1">
    <property type="nucleotide sequence ID" value="NZ_BJXX01000083.1"/>
</dbReference>
<sequence>MKIAKGLLYGVLACSLFGIIGCAEQPQQSGQPKQEQNQQAPKEEKLTFSDPRLQRISEKFDTKYTQQELPQENLVKYDLMELTFEYKNGTVYKADESGYFSLNSYQVKKENELYDWQKDDIVTLFVLNGGDGQPPYALEQIKEAKARTKDKDVLEVLTELEKGLKEMPNDIVLGKTSEEDRKKYPVIQKYKEVELAMQKENYEENKKK</sequence>
<reference evidence="2 3" key="1">
    <citation type="submission" date="2019-07" db="EMBL/GenBank/DDBJ databases">
        <title>Whole genome shotgun sequence of Aneurinibacillus danicus NBRC 102444.</title>
        <authorList>
            <person name="Hosoyama A."/>
            <person name="Uohara A."/>
            <person name="Ohji S."/>
            <person name="Ichikawa N."/>
        </authorList>
    </citation>
    <scope>NUCLEOTIDE SEQUENCE [LARGE SCALE GENOMIC DNA]</scope>
    <source>
        <strain evidence="2 3">NBRC 102444</strain>
    </source>
</reference>
<evidence type="ECO:0000256" key="1">
    <source>
        <dbReference type="SAM" id="MobiDB-lite"/>
    </source>
</evidence>
<dbReference type="Proteomes" id="UP000321157">
    <property type="component" value="Unassembled WGS sequence"/>
</dbReference>
<keyword evidence="3" id="KW-1185">Reference proteome</keyword>
<dbReference type="PROSITE" id="PS51257">
    <property type="entry name" value="PROKAR_LIPOPROTEIN"/>
    <property type="match status" value="1"/>
</dbReference>
<evidence type="ECO:0000313" key="2">
    <source>
        <dbReference type="EMBL" id="GEN34513.1"/>
    </source>
</evidence>
<dbReference type="AlphaFoldDB" id="A0A511VAB7"/>
<comment type="caution">
    <text evidence="2">The sequence shown here is derived from an EMBL/GenBank/DDBJ whole genome shotgun (WGS) entry which is preliminary data.</text>
</comment>
<proteinExistence type="predicted"/>
<name>A0A511VAB7_9BACL</name>
<dbReference type="EMBL" id="BJXX01000083">
    <property type="protein sequence ID" value="GEN34513.1"/>
    <property type="molecule type" value="Genomic_DNA"/>
</dbReference>
<evidence type="ECO:0000313" key="3">
    <source>
        <dbReference type="Proteomes" id="UP000321157"/>
    </source>
</evidence>